<reference evidence="1 2" key="1">
    <citation type="submission" date="2017-02" db="EMBL/GenBank/DDBJ databases">
        <title>Genome sequence of Microcystis aeruginosa KW.</title>
        <authorList>
            <person name="Oh H.-M."/>
            <person name="Ahn C.-Y."/>
            <person name="Jeong H."/>
            <person name="Srivastava A."/>
            <person name="Lee H.-G."/>
            <person name="Kang S.-R."/>
        </authorList>
    </citation>
    <scope>NUCLEOTIDE SEQUENCE [LARGE SCALE GENOMIC DNA]</scope>
    <source>
        <strain evidence="1 2">KW</strain>
    </source>
</reference>
<organism evidence="1 2">
    <name type="scientific">Microcystis aeruginosa KW</name>
    <dbReference type="NCBI Taxonomy" id="1960155"/>
    <lineage>
        <taxon>Bacteria</taxon>
        <taxon>Bacillati</taxon>
        <taxon>Cyanobacteriota</taxon>
        <taxon>Cyanophyceae</taxon>
        <taxon>Oscillatoriophycideae</taxon>
        <taxon>Chroococcales</taxon>
        <taxon>Microcystaceae</taxon>
        <taxon>Microcystis</taxon>
    </lineage>
</organism>
<name>A0A1V4BYT3_MICAE</name>
<evidence type="ECO:0008006" key="3">
    <source>
        <dbReference type="Google" id="ProtNLM"/>
    </source>
</evidence>
<comment type="caution">
    <text evidence="1">The sequence shown here is derived from an EMBL/GenBank/DDBJ whole genome shotgun (WGS) entry which is preliminary data.</text>
</comment>
<protein>
    <recommendedName>
        <fullName evidence="3">Peptidoglycan-binding protein</fullName>
    </recommendedName>
</protein>
<gene>
    <name evidence="1" type="ORF">B1L04_00450</name>
</gene>
<dbReference type="EMBL" id="MVGR01000001">
    <property type="protein sequence ID" value="OPF19986.1"/>
    <property type="molecule type" value="Genomic_DNA"/>
</dbReference>
<evidence type="ECO:0000313" key="2">
    <source>
        <dbReference type="Proteomes" id="UP000189835"/>
    </source>
</evidence>
<proteinExistence type="predicted"/>
<evidence type="ECO:0000313" key="1">
    <source>
        <dbReference type="EMBL" id="OPF19986.1"/>
    </source>
</evidence>
<sequence length="495" mass="54206">MATLQDIVNDNKTLTRSQLKADQGLVREIQTKLANLGLYPGGQWIDGDLGTGDTFTWRGLKEFCQALNLSGLPSDTVAINPNIATNLLDTKQLPFILDQAKDTKFILNKLTTIQDNSIAPVNIGVTQSFVARTLRNSPFAMEVDDYPEHLKQKPDGTNLVSYGTNFTLVGSGKTITFRDYPQRGNLPNIDTNGLNFLASNISHACVCVGSFGDGSSPIKTHWLGKDAFNPEQLLSATKFIGVLNAIEQINGKFPTVDVDNCVIEPANSPKPKFFDLVVDMVSYRKDADGSLGRSNQIGALFKRFTKRADLEAWLKAQTGNTSCKFTGGYFNPSLIKDPIIKDLSSSATVLRSPVDNTTGTNDVSTYDLVRLITMLGWHLHLTTNTRFIGSQWNSLETVVRAMGTDAARYIDVALETLGVINVISQPVVISKVGFGPSSFAYVAFVKFVDNRVQPAKLRTFSLALRTPNGSDRERDTNLAAAVTEIVRRILTEELA</sequence>
<dbReference type="RefSeq" id="WP_079205419.1">
    <property type="nucleotide sequence ID" value="NZ_MVGR01000001.1"/>
</dbReference>
<dbReference type="AlphaFoldDB" id="A0A1V4BYT3"/>
<dbReference type="Proteomes" id="UP000189835">
    <property type="component" value="Unassembled WGS sequence"/>
</dbReference>
<accession>A0A1V4BYT3</accession>